<accession>A0A6V7TPG5</accession>
<reference evidence="2 3" key="1">
    <citation type="submission" date="2020-08" db="EMBL/GenBank/DDBJ databases">
        <authorList>
            <person name="Koutsovoulos G."/>
            <person name="Danchin GJ E."/>
        </authorList>
    </citation>
    <scope>NUCLEOTIDE SEQUENCE [LARGE SCALE GENOMIC DNA]</scope>
</reference>
<proteinExistence type="predicted"/>
<name>A0A6V7TPG5_MELEN</name>
<feature type="region of interest" description="Disordered" evidence="1">
    <location>
        <begin position="161"/>
        <end position="187"/>
    </location>
</feature>
<dbReference type="Proteomes" id="UP000580250">
    <property type="component" value="Unassembled WGS sequence"/>
</dbReference>
<feature type="region of interest" description="Disordered" evidence="1">
    <location>
        <begin position="244"/>
        <end position="276"/>
    </location>
</feature>
<feature type="compositionally biased region" description="Basic and acidic residues" evidence="1">
    <location>
        <begin position="258"/>
        <end position="268"/>
    </location>
</feature>
<comment type="caution">
    <text evidence="2">The sequence shown here is derived from an EMBL/GenBank/DDBJ whole genome shotgun (WGS) entry which is preliminary data.</text>
</comment>
<evidence type="ECO:0000256" key="1">
    <source>
        <dbReference type="SAM" id="MobiDB-lite"/>
    </source>
</evidence>
<sequence length="276" mass="30614">MKSLLERIWPSGRRRRRPFRGLRRAAASPGSPISCCSQTCNASGSAQISIPPFPRTHCTVMVIAGTRPPTVPPSSAGSCISPSSIWTPSSTAGGISTPNRQQQINFPFDEQQNNENEQLILHFPHLPPSPNVLASKDNEAEQPILISLEQQQSLISQYGFQTHRPRPPLNRAIPPIPESRSNESIQSSQSMLTRRPSNGLQLQTVQIIDENNPIDEPVPKQAVTGDDVMGVSTITIKETTNITTKTSRLPKFVRRKEKKDSVEQEEKKHQKPPKVR</sequence>
<feature type="compositionally biased region" description="Low complexity" evidence="1">
    <location>
        <begin position="178"/>
        <end position="187"/>
    </location>
</feature>
<organism evidence="2 3">
    <name type="scientific">Meloidogyne enterolobii</name>
    <name type="common">Root-knot nematode worm</name>
    <name type="synonym">Meloidogyne mayaguensis</name>
    <dbReference type="NCBI Taxonomy" id="390850"/>
    <lineage>
        <taxon>Eukaryota</taxon>
        <taxon>Metazoa</taxon>
        <taxon>Ecdysozoa</taxon>
        <taxon>Nematoda</taxon>
        <taxon>Chromadorea</taxon>
        <taxon>Rhabditida</taxon>
        <taxon>Tylenchina</taxon>
        <taxon>Tylenchomorpha</taxon>
        <taxon>Tylenchoidea</taxon>
        <taxon>Meloidogynidae</taxon>
        <taxon>Meloidogyninae</taxon>
        <taxon>Meloidogyne</taxon>
    </lineage>
</organism>
<evidence type="ECO:0000313" key="2">
    <source>
        <dbReference type="EMBL" id="CAD2126009.1"/>
    </source>
</evidence>
<evidence type="ECO:0000313" key="3">
    <source>
        <dbReference type="Proteomes" id="UP000580250"/>
    </source>
</evidence>
<gene>
    <name evidence="2" type="ORF">MENT_LOCUS1411</name>
</gene>
<dbReference type="AlphaFoldDB" id="A0A6V7TPG5"/>
<protein>
    <submittedName>
        <fullName evidence="2">Uncharacterized protein</fullName>
    </submittedName>
</protein>
<dbReference type="EMBL" id="CAJEWN010000004">
    <property type="protein sequence ID" value="CAD2126009.1"/>
    <property type="molecule type" value="Genomic_DNA"/>
</dbReference>